<name>A0A810B4B1_9BRAD</name>
<gene>
    <name evidence="1" type="ORF">XF2B_13380</name>
    <name evidence="2" type="ORF">XF8B_13670</name>
</gene>
<accession>A0A810B4B1</accession>
<protein>
    <submittedName>
        <fullName evidence="2">Uncharacterized protein</fullName>
    </submittedName>
</protein>
<dbReference type="EMBL" id="AP023097">
    <property type="protein sequence ID" value="BCE71256.1"/>
    <property type="molecule type" value="Genomic_DNA"/>
</dbReference>
<dbReference type="RefSeq" id="WP_110115906.1">
    <property type="nucleotide sequence ID" value="NZ_CP029603.2"/>
</dbReference>
<evidence type="ECO:0000313" key="2">
    <source>
        <dbReference type="EMBL" id="BCE71256.1"/>
    </source>
</evidence>
<proteinExistence type="predicted"/>
<dbReference type="EMBL" id="AP023092">
    <property type="protein sequence ID" value="BCE27569.1"/>
    <property type="molecule type" value="Genomic_DNA"/>
</dbReference>
<reference evidence="2" key="2">
    <citation type="submission" date="2020-05" db="EMBL/GenBank/DDBJ databases">
        <title>Complete genome sequence of Bradyrhizobium diazoefficiens XF8 isolated from soybean nodule.</title>
        <authorList>
            <person name="Noda R."/>
            <person name="Kakizaki K."/>
            <person name="Minamisawa K."/>
        </authorList>
    </citation>
    <scope>NUCLEOTIDE SEQUENCE</scope>
    <source>
        <strain evidence="2">XF8</strain>
    </source>
</reference>
<dbReference type="AlphaFoldDB" id="A0A810B4B1"/>
<reference evidence="1" key="1">
    <citation type="submission" date="2020-05" db="EMBL/GenBank/DDBJ databases">
        <title>Complete genome sequence of Bradyrhizobium diazoefficiens XF2 isolated from soybean nodule.</title>
        <authorList>
            <person name="Noda R."/>
            <person name="Kakizaki K."/>
            <person name="Minamisawa K."/>
        </authorList>
    </citation>
    <scope>NUCLEOTIDE SEQUENCE</scope>
    <source>
        <strain evidence="1">XF2</strain>
    </source>
</reference>
<sequence length="182" mass="20195">MEYDNQNGNAKHVEGQPPDSALEVIEVLEIEVEIEIEDREEAMGFSVVVDERFHETVRARIGVTDDMHLFEHGHDKPLPCPPHGRKAIRLVGHRCPVVTLQVRYEHRTIEHPFAPSETVFKALQWAVGKKGFGLDPVAAAKANLILPGADAPLPREDALGKFVKPGHCTLIVDLTLKDFSNG</sequence>
<organism evidence="2">
    <name type="scientific">Bradyrhizobium diazoefficiens</name>
    <dbReference type="NCBI Taxonomy" id="1355477"/>
    <lineage>
        <taxon>Bacteria</taxon>
        <taxon>Pseudomonadati</taxon>
        <taxon>Pseudomonadota</taxon>
        <taxon>Alphaproteobacteria</taxon>
        <taxon>Hyphomicrobiales</taxon>
        <taxon>Nitrobacteraceae</taxon>
        <taxon>Bradyrhizobium</taxon>
    </lineage>
</organism>
<evidence type="ECO:0000313" key="1">
    <source>
        <dbReference type="EMBL" id="BCE27569.1"/>
    </source>
</evidence>